<evidence type="ECO:0000259" key="1">
    <source>
        <dbReference type="PROSITE" id="PS50198"/>
    </source>
</evidence>
<sequence length="58" mass="5792">AAPELEKAAMRAPVGEVSGPIQSKFGYHIFVITEEGKMGDTGADGISGVSIGAGDGTL</sequence>
<dbReference type="Pfam" id="PF00639">
    <property type="entry name" value="Rotamase"/>
    <property type="match status" value="1"/>
</dbReference>
<feature type="non-terminal residue" evidence="2">
    <location>
        <position position="1"/>
    </location>
</feature>
<dbReference type="InterPro" id="IPR046357">
    <property type="entry name" value="PPIase_dom_sf"/>
</dbReference>
<reference evidence="2" key="1">
    <citation type="submission" date="2018-05" db="EMBL/GenBank/DDBJ databases">
        <authorList>
            <person name="Lanie J.A."/>
            <person name="Ng W.-L."/>
            <person name="Kazmierczak K.M."/>
            <person name="Andrzejewski T.M."/>
            <person name="Davidsen T.M."/>
            <person name="Wayne K.J."/>
            <person name="Tettelin H."/>
            <person name="Glass J.I."/>
            <person name="Rusch D."/>
            <person name="Podicherti R."/>
            <person name="Tsui H.-C.T."/>
            <person name="Winkler M.E."/>
        </authorList>
    </citation>
    <scope>NUCLEOTIDE SEQUENCE</scope>
</reference>
<dbReference type="SUPFAM" id="SSF54534">
    <property type="entry name" value="FKBP-like"/>
    <property type="match status" value="1"/>
</dbReference>
<protein>
    <recommendedName>
        <fullName evidence="1">PpiC domain-containing protein</fullName>
    </recommendedName>
</protein>
<dbReference type="EMBL" id="UINC01100162">
    <property type="protein sequence ID" value="SVC60007.1"/>
    <property type="molecule type" value="Genomic_DNA"/>
</dbReference>
<dbReference type="InterPro" id="IPR000297">
    <property type="entry name" value="PPIase_PpiC"/>
</dbReference>
<dbReference type="Gene3D" id="3.10.50.40">
    <property type="match status" value="1"/>
</dbReference>
<feature type="domain" description="PpiC" evidence="1">
    <location>
        <begin position="1"/>
        <end position="34"/>
    </location>
</feature>
<organism evidence="2">
    <name type="scientific">marine metagenome</name>
    <dbReference type="NCBI Taxonomy" id="408172"/>
    <lineage>
        <taxon>unclassified sequences</taxon>
        <taxon>metagenomes</taxon>
        <taxon>ecological metagenomes</taxon>
    </lineage>
</organism>
<accession>A0A382NIB1</accession>
<dbReference type="PROSITE" id="PS50198">
    <property type="entry name" value="PPIC_PPIASE_2"/>
    <property type="match status" value="1"/>
</dbReference>
<name>A0A382NIB1_9ZZZZ</name>
<dbReference type="AlphaFoldDB" id="A0A382NIB1"/>
<evidence type="ECO:0000313" key="2">
    <source>
        <dbReference type="EMBL" id="SVC60007.1"/>
    </source>
</evidence>
<dbReference type="GO" id="GO:0003755">
    <property type="term" value="F:peptidyl-prolyl cis-trans isomerase activity"/>
    <property type="evidence" value="ECO:0007669"/>
    <property type="project" value="InterPro"/>
</dbReference>
<proteinExistence type="predicted"/>
<gene>
    <name evidence="2" type="ORF">METZ01_LOCUS312861</name>
</gene>